<proteinExistence type="predicted"/>
<evidence type="ECO:0000313" key="2">
    <source>
        <dbReference type="Proteomes" id="UP000724584"/>
    </source>
</evidence>
<protein>
    <submittedName>
        <fullName evidence="1">Uncharacterized protein</fullName>
    </submittedName>
</protein>
<gene>
    <name evidence="1" type="ORF">F5144DRAFT_252213</name>
</gene>
<organism evidence="1 2">
    <name type="scientific">Chaetomium tenue</name>
    <dbReference type="NCBI Taxonomy" id="1854479"/>
    <lineage>
        <taxon>Eukaryota</taxon>
        <taxon>Fungi</taxon>
        <taxon>Dikarya</taxon>
        <taxon>Ascomycota</taxon>
        <taxon>Pezizomycotina</taxon>
        <taxon>Sordariomycetes</taxon>
        <taxon>Sordariomycetidae</taxon>
        <taxon>Sordariales</taxon>
        <taxon>Chaetomiaceae</taxon>
        <taxon>Chaetomium</taxon>
    </lineage>
</organism>
<name>A0ACB7PAH3_9PEZI</name>
<accession>A0ACB7PAH3</accession>
<dbReference type="EMBL" id="JAGIZQ010000004">
    <property type="protein sequence ID" value="KAH6632453.1"/>
    <property type="molecule type" value="Genomic_DNA"/>
</dbReference>
<dbReference type="Proteomes" id="UP000724584">
    <property type="component" value="Unassembled WGS sequence"/>
</dbReference>
<reference evidence="1 2" key="1">
    <citation type="journal article" date="2021" name="Nat. Commun.">
        <title>Genetic determinants of endophytism in the Arabidopsis root mycobiome.</title>
        <authorList>
            <person name="Mesny F."/>
            <person name="Miyauchi S."/>
            <person name="Thiergart T."/>
            <person name="Pickel B."/>
            <person name="Atanasova L."/>
            <person name="Karlsson M."/>
            <person name="Huettel B."/>
            <person name="Barry K.W."/>
            <person name="Haridas S."/>
            <person name="Chen C."/>
            <person name="Bauer D."/>
            <person name="Andreopoulos W."/>
            <person name="Pangilinan J."/>
            <person name="LaButti K."/>
            <person name="Riley R."/>
            <person name="Lipzen A."/>
            <person name="Clum A."/>
            <person name="Drula E."/>
            <person name="Henrissat B."/>
            <person name="Kohler A."/>
            <person name="Grigoriev I.V."/>
            <person name="Martin F.M."/>
            <person name="Hacquard S."/>
        </authorList>
    </citation>
    <scope>NUCLEOTIDE SEQUENCE [LARGE SCALE GENOMIC DNA]</scope>
    <source>
        <strain evidence="1 2">MPI-SDFR-AT-0079</strain>
    </source>
</reference>
<comment type="caution">
    <text evidence="1">The sequence shown here is derived from an EMBL/GenBank/DDBJ whole genome shotgun (WGS) entry which is preliminary data.</text>
</comment>
<sequence length="984" mass="106846">MMDHSSLAAAPPPIPRRSRERERGRPGDISPERRRRDPSHPAPPAKTNRDRDHNDVFAGWSTRDRERYAERYLRDQEPDQVGPLPPASPEVISSLITSLSAISRPVSNHFDGPSYLSPIGSASPISLSLPGSPSRGGSFGVDYGAYAKPSLKQLREEDVPIEDLAASAPVVRTSKPPSGLSVRTTPKSPKSPSSRDSSGLRGILSRRSSGALSRPSSKGSATSGAESIGKLSIERSQEPLSPGPEVHSLKKQQSYDSWGKKTARNQRGLMYMSSKERLREKEAEKKRASIGTVGASTNRLSSASNSTTPRLDPLSAESIINEESHGDFTVGEYSALEGPIDTLANPRLIPTRDSSLRRSKRSSARGSRTSKRDSEGGAYGTIMELEEQSGATRGSRSDAAQQRQPKGQGIDQSSLAASFTQDKSASLGKLRPDAPAMSPSTPVVSTFSDAHAIDDGAPSPAVAQGRRRDREASAEYRRRSGRLTPDPFGGYASEGGGTTVKKKRSSTKLKRLSGAPSLTPDAAEQGATVNKRHSDQPTVAYERPQSADSVDDSVENYLCSPRLSQKIKHPQTGRAVSFSEVGDPNGSAVFCCVGMGLTRYITAFYDELALTLRLRLITPDRPGVGDSEPYAEGTATPLGWPDDVYAICQALKITKFSILAHSAGAIYALATALRMPQHIRGRIHLLAPWIPPSQMSVFGASEKTPLPPTNAIPTSQRILRALPTPILKAANSSFMTATSSSITSSLPKQKRAKRDKRNKDNKDQPKGMFHTALENKENIGPENSKNYATIPAADENMDRVRPENSTANNGSQGHGIGGHRHRRSNSSFQGMRRESEDPILSSAAALATSQAADRERQELYDSRLTHAIWQLATTGANPAVDLLVCLERRHTIGFRYVDITRPVVIHHGSRDTRVPVDNVRWLGKTMRRCEVRVLEGEGHGLMASAQVMGGVLMEISTEWEEWSRVTGATKRETERTRRNTIGQR</sequence>
<evidence type="ECO:0000313" key="1">
    <source>
        <dbReference type="EMBL" id="KAH6632453.1"/>
    </source>
</evidence>
<keyword evidence="2" id="KW-1185">Reference proteome</keyword>